<evidence type="ECO:0000256" key="7">
    <source>
        <dbReference type="ARBA" id="ARBA00023157"/>
    </source>
</evidence>
<keyword evidence="7" id="KW-1015">Disulfide bond</keyword>
<evidence type="ECO:0000256" key="8">
    <source>
        <dbReference type="ARBA" id="ARBA00023170"/>
    </source>
</evidence>
<keyword evidence="4 13" id="KW-1133">Transmembrane helix</keyword>
<keyword evidence="8 12" id="KW-0675">Receptor</keyword>
<dbReference type="Pfam" id="PF00001">
    <property type="entry name" value="7tm_1"/>
    <property type="match status" value="1"/>
</dbReference>
<proteinExistence type="inferred from homology"/>
<dbReference type="InterPro" id="IPR000276">
    <property type="entry name" value="GPCR_Rhodpsn"/>
</dbReference>
<comment type="similarity">
    <text evidence="12">Belongs to the G-protein coupled receptor 1 family.</text>
</comment>
<evidence type="ECO:0000256" key="10">
    <source>
        <dbReference type="ARBA" id="ARBA00023224"/>
    </source>
</evidence>
<dbReference type="PRINTS" id="PR00237">
    <property type="entry name" value="GPCRRHODOPSN"/>
</dbReference>
<evidence type="ECO:0000256" key="1">
    <source>
        <dbReference type="ARBA" id="ARBA00004651"/>
    </source>
</evidence>
<comment type="subcellular location">
    <subcellularLocation>
        <location evidence="1">Cell membrane</location>
        <topology evidence="1">Multi-pass membrane protein</topology>
    </subcellularLocation>
</comment>
<evidence type="ECO:0000256" key="9">
    <source>
        <dbReference type="ARBA" id="ARBA00023180"/>
    </source>
</evidence>
<feature type="transmembrane region" description="Helical" evidence="13">
    <location>
        <begin position="277"/>
        <end position="299"/>
    </location>
</feature>
<accession>A0A8C9R6B5</accession>
<evidence type="ECO:0000256" key="2">
    <source>
        <dbReference type="ARBA" id="ARBA00022475"/>
    </source>
</evidence>
<dbReference type="GO" id="GO:0004930">
    <property type="term" value="F:G protein-coupled receptor activity"/>
    <property type="evidence" value="ECO:0007669"/>
    <property type="project" value="UniProtKB-KW"/>
</dbReference>
<keyword evidence="3 12" id="KW-0812">Transmembrane</keyword>
<evidence type="ECO:0000313" key="15">
    <source>
        <dbReference type="Ensembl" id="ENSSFOP00015006326.2"/>
    </source>
</evidence>
<dbReference type="InterPro" id="IPR000826">
    <property type="entry name" value="Formyl_rcpt-rel"/>
</dbReference>
<reference evidence="15" key="3">
    <citation type="submission" date="2025-09" db="UniProtKB">
        <authorList>
            <consortium name="Ensembl"/>
        </authorList>
    </citation>
    <scope>IDENTIFICATION</scope>
</reference>
<reference evidence="15" key="2">
    <citation type="submission" date="2025-08" db="UniProtKB">
        <authorList>
            <consortium name="Ensembl"/>
        </authorList>
    </citation>
    <scope>IDENTIFICATION</scope>
</reference>
<dbReference type="GO" id="GO:0007200">
    <property type="term" value="P:phospholipase C-activating G protein-coupled receptor signaling pathway"/>
    <property type="evidence" value="ECO:0007669"/>
    <property type="project" value="TreeGrafter"/>
</dbReference>
<feature type="transmembrane region" description="Helical" evidence="13">
    <location>
        <begin position="104"/>
        <end position="134"/>
    </location>
</feature>
<organism evidence="15 16">
    <name type="scientific">Scleropages formosus</name>
    <name type="common">Asian bonytongue</name>
    <name type="synonym">Osteoglossum formosum</name>
    <dbReference type="NCBI Taxonomy" id="113540"/>
    <lineage>
        <taxon>Eukaryota</taxon>
        <taxon>Metazoa</taxon>
        <taxon>Chordata</taxon>
        <taxon>Craniata</taxon>
        <taxon>Vertebrata</taxon>
        <taxon>Euteleostomi</taxon>
        <taxon>Actinopterygii</taxon>
        <taxon>Neopterygii</taxon>
        <taxon>Teleostei</taxon>
        <taxon>Osteoglossocephala</taxon>
        <taxon>Osteoglossomorpha</taxon>
        <taxon>Osteoglossiformes</taxon>
        <taxon>Osteoglossidae</taxon>
        <taxon>Scleropages</taxon>
    </lineage>
</organism>
<gene>
    <name evidence="15" type="primary">CMKLR1</name>
    <name evidence="15" type="synonym">LOC108932498</name>
</gene>
<keyword evidence="10 12" id="KW-0807">Transducer</keyword>
<dbReference type="GO" id="GO:0006935">
    <property type="term" value="P:chemotaxis"/>
    <property type="evidence" value="ECO:0007669"/>
    <property type="project" value="UniProtKB-KW"/>
</dbReference>
<evidence type="ECO:0000256" key="5">
    <source>
        <dbReference type="ARBA" id="ARBA00023040"/>
    </source>
</evidence>
<dbReference type="OrthoDB" id="6117944at2759"/>
<dbReference type="PRINTS" id="PR00526">
    <property type="entry name" value="FMETLEUPHER"/>
</dbReference>
<dbReference type="PANTHER" id="PTHR24225:SF0">
    <property type="entry name" value="N-FORMYL PEPTIDE RECEPTOR 2"/>
    <property type="match status" value="1"/>
</dbReference>
<dbReference type="GO" id="GO:0006954">
    <property type="term" value="P:inflammatory response"/>
    <property type="evidence" value="ECO:0007669"/>
    <property type="project" value="TreeGrafter"/>
</dbReference>
<dbReference type="GO" id="GO:0007204">
    <property type="term" value="P:positive regulation of cytosolic calcium ion concentration"/>
    <property type="evidence" value="ECO:0007669"/>
    <property type="project" value="TreeGrafter"/>
</dbReference>
<keyword evidence="9" id="KW-0325">Glycoprotein</keyword>
<dbReference type="GeneTree" id="ENSGT01020000230438"/>
<dbReference type="PROSITE" id="PS50262">
    <property type="entry name" value="G_PROTEIN_RECEP_F1_2"/>
    <property type="match status" value="1"/>
</dbReference>
<dbReference type="Gene3D" id="1.20.1070.10">
    <property type="entry name" value="Rhodopsin 7-helix transmembrane proteins"/>
    <property type="match status" value="1"/>
</dbReference>
<keyword evidence="5 12" id="KW-0297">G-protein coupled receptor</keyword>
<feature type="transmembrane region" description="Helical" evidence="13">
    <location>
        <begin position="40"/>
        <end position="64"/>
    </location>
</feature>
<dbReference type="SUPFAM" id="SSF81321">
    <property type="entry name" value="Family A G protein-coupled receptor-like"/>
    <property type="match status" value="1"/>
</dbReference>
<evidence type="ECO:0000256" key="4">
    <source>
        <dbReference type="ARBA" id="ARBA00022989"/>
    </source>
</evidence>
<evidence type="ECO:0000256" key="3">
    <source>
        <dbReference type="ARBA" id="ARBA00022692"/>
    </source>
</evidence>
<dbReference type="Ensembl" id="ENSSFOT00015006425.2">
    <property type="protein sequence ID" value="ENSSFOP00015006326.2"/>
    <property type="gene ID" value="ENSSFOG00015004136.2"/>
</dbReference>
<feature type="transmembrane region" description="Helical" evidence="13">
    <location>
        <begin position="240"/>
        <end position="257"/>
    </location>
</feature>
<dbReference type="AlphaFoldDB" id="A0A8C9R6B5"/>
<dbReference type="InterPro" id="IPR017452">
    <property type="entry name" value="GPCR_Rhodpsn_7TM"/>
</dbReference>
<reference evidence="15 16" key="1">
    <citation type="submission" date="2019-04" db="EMBL/GenBank/DDBJ databases">
        <authorList>
            <consortium name="Wellcome Sanger Institute Data Sharing"/>
        </authorList>
    </citation>
    <scope>NUCLEOTIDE SEQUENCE [LARGE SCALE GENOMIC DNA]</scope>
</reference>
<comment type="similarity">
    <text evidence="11">Belongs to the chemokine-like receptor (CMKLR) family.</text>
</comment>
<evidence type="ECO:0000259" key="14">
    <source>
        <dbReference type="PROSITE" id="PS50262"/>
    </source>
</evidence>
<feature type="domain" description="G-protein coupled receptors family 1 profile" evidence="14">
    <location>
        <begin position="57"/>
        <end position="296"/>
    </location>
</feature>
<dbReference type="PROSITE" id="PS00237">
    <property type="entry name" value="G_PROTEIN_RECEP_F1_1"/>
    <property type="match status" value="1"/>
</dbReference>
<evidence type="ECO:0000256" key="13">
    <source>
        <dbReference type="SAM" id="Phobius"/>
    </source>
</evidence>
<evidence type="ECO:0000313" key="16">
    <source>
        <dbReference type="Proteomes" id="UP000694397"/>
    </source>
</evidence>
<evidence type="ECO:0000256" key="11">
    <source>
        <dbReference type="ARBA" id="ARBA00025736"/>
    </source>
</evidence>
<sequence>MDKDQTMDFSDYQDYNDNVTHGYEKTHSIDDESSSWKGAYVAMLVLNIMIFLLGVSGNGIVIWIAGLKMKKSVNIVWYLSLAISDFMFCSSLPIIVVYMATSDWIFGVFMCKFTSFIMFINMFSSIFLLVIISVDRCVSVVFPVWAQNHRTVRKASFVVIFTWLVSVVLSWPSAVFRSTLQTQKTTTCFNNYNSTSIHGTIVISRFVCGFLIPFLIIISCYSIIFWKLMSNRMNKSSKPFKVMSALIATFFVCWLPYHIIVLMEASNRYDTNMVNRWIRVMTTLASANSLLNPFLYAFMGEDFKQKCWRSVLSKIENAIGEETHTTSKWVSVSSSVDRRMSTIV</sequence>
<keyword evidence="16" id="KW-1185">Reference proteome</keyword>
<feature type="transmembrane region" description="Helical" evidence="13">
    <location>
        <begin position="155"/>
        <end position="174"/>
    </location>
</feature>
<feature type="transmembrane region" description="Helical" evidence="13">
    <location>
        <begin position="202"/>
        <end position="228"/>
    </location>
</feature>
<dbReference type="GO" id="GO:0005886">
    <property type="term" value="C:plasma membrane"/>
    <property type="evidence" value="ECO:0007669"/>
    <property type="project" value="UniProtKB-SubCell"/>
</dbReference>
<evidence type="ECO:0000256" key="6">
    <source>
        <dbReference type="ARBA" id="ARBA00023136"/>
    </source>
</evidence>
<dbReference type="PANTHER" id="PTHR24225">
    <property type="entry name" value="CHEMOTACTIC RECEPTOR"/>
    <property type="match status" value="1"/>
</dbReference>
<feature type="transmembrane region" description="Helical" evidence="13">
    <location>
        <begin position="76"/>
        <end position="98"/>
    </location>
</feature>
<dbReference type="CDD" id="cd14974">
    <property type="entry name" value="7tmA_Anaphylatoxin_R-like"/>
    <property type="match status" value="1"/>
</dbReference>
<protein>
    <submittedName>
        <fullName evidence="15">Chemerin chemokine-like receptor 1</fullName>
    </submittedName>
</protein>
<keyword evidence="2" id="KW-1003">Cell membrane</keyword>
<dbReference type="Proteomes" id="UP000694397">
    <property type="component" value="Chromosome 19"/>
</dbReference>
<evidence type="ECO:0000256" key="12">
    <source>
        <dbReference type="RuleBase" id="RU000688"/>
    </source>
</evidence>
<keyword evidence="6 13" id="KW-0472">Membrane</keyword>
<dbReference type="GO" id="GO:0004875">
    <property type="term" value="F:complement receptor activity"/>
    <property type="evidence" value="ECO:0007669"/>
    <property type="project" value="TreeGrafter"/>
</dbReference>
<name>A0A8C9R6B5_SCLFO</name>